<dbReference type="Proteomes" id="UP000886005">
    <property type="component" value="Unassembled WGS sequence"/>
</dbReference>
<protein>
    <recommendedName>
        <fullName evidence="3">Type 4a pilus biogenesis protein PilO</fullName>
    </recommendedName>
</protein>
<keyword evidence="1" id="KW-1133">Transmembrane helix</keyword>
<feature type="transmembrane region" description="Helical" evidence="1">
    <location>
        <begin position="7"/>
        <end position="27"/>
    </location>
</feature>
<evidence type="ECO:0008006" key="3">
    <source>
        <dbReference type="Google" id="ProtNLM"/>
    </source>
</evidence>
<dbReference type="AlphaFoldDB" id="A0A7V1LMS5"/>
<reference evidence="2" key="1">
    <citation type="journal article" date="2020" name="mSystems">
        <title>Genome- and Community-Level Interaction Insights into Carbon Utilization and Element Cycling Functions of Hydrothermarchaeota in Hydrothermal Sediment.</title>
        <authorList>
            <person name="Zhou Z."/>
            <person name="Liu Y."/>
            <person name="Xu W."/>
            <person name="Pan J."/>
            <person name="Luo Z.H."/>
            <person name="Li M."/>
        </authorList>
    </citation>
    <scope>NUCLEOTIDE SEQUENCE [LARGE SCALE GENOMIC DNA]</scope>
    <source>
        <strain evidence="2">HyVt-456</strain>
    </source>
</reference>
<dbReference type="Gene3D" id="3.30.70.60">
    <property type="match status" value="1"/>
</dbReference>
<dbReference type="GO" id="GO:0043683">
    <property type="term" value="P:type IV pilus assembly"/>
    <property type="evidence" value="ECO:0007669"/>
    <property type="project" value="InterPro"/>
</dbReference>
<accession>A0A7V1LMS5</accession>
<sequence>MMNAKNLFFIMLVGFTLIIISGILFYYNPATEKLAEVEKELKVNTSRFNNASHANRDITNVKLKYEERQESLRKIEKRFIYRKELGNITEKLQGHAQRYGLRLIDFTPIFRVYFADTSSSPVKRLPFTLTVSGSYLDIGRFLESWPDMEFFITSGQLYLGKTGKKSNRIEADITGLLYAWGDAGGGHDPR</sequence>
<comment type="caution">
    <text evidence="2">The sequence shown here is derived from an EMBL/GenBank/DDBJ whole genome shotgun (WGS) entry which is preliminary data.</text>
</comment>
<evidence type="ECO:0000313" key="2">
    <source>
        <dbReference type="EMBL" id="HED10780.1"/>
    </source>
</evidence>
<name>A0A7V1LMS5_CALAY</name>
<evidence type="ECO:0000256" key="1">
    <source>
        <dbReference type="SAM" id="Phobius"/>
    </source>
</evidence>
<dbReference type="InterPro" id="IPR007445">
    <property type="entry name" value="PilO"/>
</dbReference>
<dbReference type="GO" id="GO:0043107">
    <property type="term" value="P:type IV pilus-dependent motility"/>
    <property type="evidence" value="ECO:0007669"/>
    <property type="project" value="InterPro"/>
</dbReference>
<dbReference type="InterPro" id="IPR014717">
    <property type="entry name" value="Transl_elong_EF1B/ribsomal_bS6"/>
</dbReference>
<dbReference type="EMBL" id="DRLD01000243">
    <property type="protein sequence ID" value="HED10780.1"/>
    <property type="molecule type" value="Genomic_DNA"/>
</dbReference>
<dbReference type="Pfam" id="PF04350">
    <property type="entry name" value="PilO"/>
    <property type="match status" value="1"/>
</dbReference>
<keyword evidence="1" id="KW-0472">Membrane</keyword>
<proteinExistence type="predicted"/>
<gene>
    <name evidence="2" type="ORF">ENJ10_08830</name>
</gene>
<keyword evidence="1" id="KW-0812">Transmembrane</keyword>
<organism evidence="2">
    <name type="scientific">Caldithrix abyssi</name>
    <dbReference type="NCBI Taxonomy" id="187145"/>
    <lineage>
        <taxon>Bacteria</taxon>
        <taxon>Pseudomonadati</taxon>
        <taxon>Calditrichota</taxon>
        <taxon>Calditrichia</taxon>
        <taxon>Calditrichales</taxon>
        <taxon>Calditrichaceae</taxon>
        <taxon>Caldithrix</taxon>
    </lineage>
</organism>